<keyword evidence="3" id="KW-1185">Reference proteome</keyword>
<feature type="region of interest" description="Disordered" evidence="1">
    <location>
        <begin position="55"/>
        <end position="115"/>
    </location>
</feature>
<gene>
    <name evidence="2" type="ORF">N7G274_010391</name>
</gene>
<reference evidence="2 3" key="1">
    <citation type="submission" date="2024-09" db="EMBL/GenBank/DDBJ databases">
        <title>Rethinking Asexuality: The Enigmatic Case of Functional Sexual Genes in Lepraria (Stereocaulaceae).</title>
        <authorList>
            <person name="Doellman M."/>
            <person name="Sun Y."/>
            <person name="Barcenas-Pena A."/>
            <person name="Lumbsch H.T."/>
            <person name="Grewe F."/>
        </authorList>
    </citation>
    <scope>NUCLEOTIDE SEQUENCE [LARGE SCALE GENOMIC DNA]</scope>
    <source>
        <strain evidence="2 3">Mercado 3170</strain>
    </source>
</reference>
<evidence type="ECO:0000256" key="1">
    <source>
        <dbReference type="SAM" id="MobiDB-lite"/>
    </source>
</evidence>
<evidence type="ECO:0000313" key="3">
    <source>
        <dbReference type="Proteomes" id="UP001590950"/>
    </source>
</evidence>
<comment type="caution">
    <text evidence="2">The sequence shown here is derived from an EMBL/GenBank/DDBJ whole genome shotgun (WGS) entry which is preliminary data.</text>
</comment>
<feature type="compositionally biased region" description="Basic residues" evidence="1">
    <location>
        <begin position="57"/>
        <end position="67"/>
    </location>
</feature>
<accession>A0ABR4A0J5</accession>
<feature type="compositionally biased region" description="Pro residues" evidence="1">
    <location>
        <begin position="78"/>
        <end position="90"/>
    </location>
</feature>
<sequence>MQCRAGFSFDQGKNVEAKGLVAQDRRMNLLWMLEGVCWFRWESPATTNAKYHTIQHANRHSHHRRALKPTSPNYSIPIPTPAKPPSPPQQFPITTSPQHNDDLSPASPYTPPQPH</sequence>
<dbReference type="EMBL" id="JBEFKJ010000048">
    <property type="protein sequence ID" value="KAL2036848.1"/>
    <property type="molecule type" value="Genomic_DNA"/>
</dbReference>
<proteinExistence type="predicted"/>
<organism evidence="2 3">
    <name type="scientific">Stereocaulon virgatum</name>
    <dbReference type="NCBI Taxonomy" id="373712"/>
    <lineage>
        <taxon>Eukaryota</taxon>
        <taxon>Fungi</taxon>
        <taxon>Dikarya</taxon>
        <taxon>Ascomycota</taxon>
        <taxon>Pezizomycotina</taxon>
        <taxon>Lecanoromycetes</taxon>
        <taxon>OSLEUM clade</taxon>
        <taxon>Lecanoromycetidae</taxon>
        <taxon>Lecanorales</taxon>
        <taxon>Lecanorineae</taxon>
        <taxon>Stereocaulaceae</taxon>
        <taxon>Stereocaulon</taxon>
    </lineage>
</organism>
<evidence type="ECO:0000313" key="2">
    <source>
        <dbReference type="EMBL" id="KAL2036848.1"/>
    </source>
</evidence>
<name>A0ABR4A0J5_9LECA</name>
<dbReference type="Proteomes" id="UP001590950">
    <property type="component" value="Unassembled WGS sequence"/>
</dbReference>
<protein>
    <submittedName>
        <fullName evidence="2">Uncharacterized protein</fullName>
    </submittedName>
</protein>